<protein>
    <submittedName>
        <fullName evidence="1">Uncharacterized protein</fullName>
    </submittedName>
</protein>
<dbReference type="EMBL" id="JBHSBI010000052">
    <property type="protein sequence ID" value="MFC4015908.1"/>
    <property type="molecule type" value="Genomic_DNA"/>
</dbReference>
<evidence type="ECO:0000313" key="1">
    <source>
        <dbReference type="EMBL" id="MFC4015908.1"/>
    </source>
</evidence>
<reference evidence="2" key="1">
    <citation type="journal article" date="2019" name="Int. J. Syst. Evol. Microbiol.">
        <title>The Global Catalogue of Microorganisms (GCM) 10K type strain sequencing project: providing services to taxonomists for standard genome sequencing and annotation.</title>
        <authorList>
            <consortium name="The Broad Institute Genomics Platform"/>
            <consortium name="The Broad Institute Genome Sequencing Center for Infectious Disease"/>
            <person name="Wu L."/>
            <person name="Ma J."/>
        </authorList>
    </citation>
    <scope>NUCLEOTIDE SEQUENCE [LARGE SCALE GENOMIC DNA]</scope>
    <source>
        <strain evidence="2">TBRC 1276</strain>
    </source>
</reference>
<accession>A0ABV8GT43</accession>
<evidence type="ECO:0000313" key="2">
    <source>
        <dbReference type="Proteomes" id="UP001595851"/>
    </source>
</evidence>
<dbReference type="Proteomes" id="UP001595851">
    <property type="component" value="Unassembled WGS sequence"/>
</dbReference>
<dbReference type="RefSeq" id="WP_379535709.1">
    <property type="nucleotide sequence ID" value="NZ_JBHSBI010000052.1"/>
</dbReference>
<name>A0ABV8GT43_9ACTN</name>
<sequence>MTTDLARLRADSALATTYYSKMFSALTAITYREKGEAAVNDLWFRVLTGHQGERYMEGLEKLGIHKAPPAVAAAKYHYFTNIIGGLKMEYVEESPRKAWVRYLAPMWMYSGVALIAMPASVRRTVFSSWHPRNGRYMGCPRLGYVGTKFSMEGDPYDEGYFIEHDRDLAEEETLRFEVVTRTPEFDPAAAPVLDPQLWPEARVLKARPKFSSGYVRSTVDCLYERYGELTTHQLVRSAMRMLATQLTPDLAAGIGGESVADIAAFHHTLVRATRREAALERVDATTFRVVVRGTQPFGADGPAELRSAFFEFHSMATRMLNGHVAASFASRDGVDVWEFTDTGRWLW</sequence>
<keyword evidence="2" id="KW-1185">Reference proteome</keyword>
<organism evidence="1 2">
    <name type="scientific">Nonomuraea purpurea</name>
    <dbReference type="NCBI Taxonomy" id="1849276"/>
    <lineage>
        <taxon>Bacteria</taxon>
        <taxon>Bacillati</taxon>
        <taxon>Actinomycetota</taxon>
        <taxon>Actinomycetes</taxon>
        <taxon>Streptosporangiales</taxon>
        <taxon>Streptosporangiaceae</taxon>
        <taxon>Nonomuraea</taxon>
    </lineage>
</organism>
<comment type="caution">
    <text evidence="1">The sequence shown here is derived from an EMBL/GenBank/DDBJ whole genome shotgun (WGS) entry which is preliminary data.</text>
</comment>
<gene>
    <name evidence="1" type="ORF">ACFOY2_52465</name>
</gene>
<proteinExistence type="predicted"/>